<dbReference type="RefSeq" id="WP_183361779.1">
    <property type="nucleotide sequence ID" value="NZ_BLXZ01000005.1"/>
</dbReference>
<organism evidence="5 6">
    <name type="scientific">Geomonas limicola</name>
    <dbReference type="NCBI Taxonomy" id="2740186"/>
    <lineage>
        <taxon>Bacteria</taxon>
        <taxon>Pseudomonadati</taxon>
        <taxon>Thermodesulfobacteriota</taxon>
        <taxon>Desulfuromonadia</taxon>
        <taxon>Geobacterales</taxon>
        <taxon>Geobacteraceae</taxon>
        <taxon>Geomonas</taxon>
    </lineage>
</organism>
<dbReference type="Gene3D" id="3.40.50.700">
    <property type="entry name" value="NADH:ubiquinone oxidoreductase-like, 20kDa subunit"/>
    <property type="match status" value="1"/>
</dbReference>
<keyword evidence="3" id="KW-0560">Oxidoreductase</keyword>
<gene>
    <name evidence="5" type="ORF">GMLC_27870</name>
</gene>
<keyword evidence="2" id="KW-0574">Periplasm</keyword>
<evidence type="ECO:0000313" key="5">
    <source>
        <dbReference type="EMBL" id="GFO69208.1"/>
    </source>
</evidence>
<evidence type="ECO:0000259" key="4">
    <source>
        <dbReference type="Pfam" id="PF01058"/>
    </source>
</evidence>
<evidence type="ECO:0000256" key="1">
    <source>
        <dbReference type="ARBA" id="ARBA00004418"/>
    </source>
</evidence>
<comment type="subcellular location">
    <subcellularLocation>
        <location evidence="1">Periplasm</location>
    </subcellularLocation>
</comment>
<dbReference type="InterPro" id="IPR006137">
    <property type="entry name" value="NADH_UbQ_OxRdtase-like_20kDa"/>
</dbReference>
<dbReference type="Proteomes" id="UP000587586">
    <property type="component" value="Unassembled WGS sequence"/>
</dbReference>
<evidence type="ECO:0000256" key="3">
    <source>
        <dbReference type="ARBA" id="ARBA00023002"/>
    </source>
</evidence>
<dbReference type="GO" id="GO:0016491">
    <property type="term" value="F:oxidoreductase activity"/>
    <property type="evidence" value="ECO:0007669"/>
    <property type="project" value="UniProtKB-KW"/>
</dbReference>
<comment type="caution">
    <text evidence="5">The sequence shown here is derived from an EMBL/GenBank/DDBJ whole genome shotgun (WGS) entry which is preliminary data.</text>
</comment>
<dbReference type="SUPFAM" id="SSF56770">
    <property type="entry name" value="HydA/Nqo6-like"/>
    <property type="match status" value="1"/>
</dbReference>
<evidence type="ECO:0000256" key="2">
    <source>
        <dbReference type="ARBA" id="ARBA00022764"/>
    </source>
</evidence>
<dbReference type="PANTHER" id="PTHR42845">
    <property type="entry name" value="COENZYME F420-REDUCING HYDROGENASE, GAMMA SUBUNIT"/>
    <property type="match status" value="1"/>
</dbReference>
<dbReference type="AlphaFoldDB" id="A0A6V8N9G4"/>
<reference evidence="6" key="1">
    <citation type="submission" date="2020-06" db="EMBL/GenBank/DDBJ databases">
        <title>Draft genomic sequecing of Geomonas sp. Red745.</title>
        <authorList>
            <person name="Itoh H."/>
            <person name="Xu Z.X."/>
            <person name="Ushijima N."/>
            <person name="Masuda Y."/>
            <person name="Shiratori Y."/>
            <person name="Senoo K."/>
        </authorList>
    </citation>
    <scope>NUCLEOTIDE SEQUENCE [LARGE SCALE GENOMIC DNA]</scope>
    <source>
        <strain evidence="6">Red745</strain>
    </source>
</reference>
<keyword evidence="6" id="KW-1185">Reference proteome</keyword>
<dbReference type="PANTHER" id="PTHR42845:SF3">
    <property type="entry name" value="CYTOSOLIC NIFE-HYDROGENASE, DELTA SUBUNIT"/>
    <property type="match status" value="1"/>
</dbReference>
<proteinExistence type="predicted"/>
<evidence type="ECO:0000313" key="6">
    <source>
        <dbReference type="Proteomes" id="UP000587586"/>
    </source>
</evidence>
<dbReference type="InterPro" id="IPR037024">
    <property type="entry name" value="NiFe_Hase_small_N_sf"/>
</dbReference>
<accession>A0A6V8N9G4</accession>
<feature type="domain" description="NADH:ubiquinone oxidoreductase-like 20kDa subunit" evidence="4">
    <location>
        <begin position="14"/>
        <end position="151"/>
    </location>
</feature>
<sequence>MNKPSLAIAGLTACSGCQLTLLNCEGELQEILERFQVAYFPMGQSDPDRQARYDLALVEGAVSTPGDLATLFHFRNASRLLVAFGTCALFGGIAAQHNRTTPRPKLLEAVYGNGESRPESFPPAPFKNFVSVDAGITGCPPEKGELLQLLGAVLAGTLPAFPHYPVCLECRSRETLCLLLERNQLCLGPVIQAGCNARCPATGIPCEGCRGPVAEANVAQELELLLERGFSREEIERRMSRFTVEWDYGQRR</sequence>
<name>A0A6V8N9G4_9BACT</name>
<dbReference type="EMBL" id="BLXZ01000005">
    <property type="protein sequence ID" value="GFO69208.1"/>
    <property type="molecule type" value="Genomic_DNA"/>
</dbReference>
<dbReference type="Pfam" id="PF01058">
    <property type="entry name" value="Oxidored_q6"/>
    <property type="match status" value="1"/>
</dbReference>
<dbReference type="GO" id="GO:0042597">
    <property type="term" value="C:periplasmic space"/>
    <property type="evidence" value="ECO:0007669"/>
    <property type="project" value="UniProtKB-SubCell"/>
</dbReference>
<dbReference type="GO" id="GO:0051536">
    <property type="term" value="F:iron-sulfur cluster binding"/>
    <property type="evidence" value="ECO:0007669"/>
    <property type="project" value="InterPro"/>
</dbReference>
<dbReference type="InterPro" id="IPR051349">
    <property type="entry name" value="Hydrogenase_assoc-protein"/>
</dbReference>
<protein>
    <submittedName>
        <fullName evidence="5">Cytosolic NiFe-hydrogenase subunit delta</fullName>
    </submittedName>
</protein>